<dbReference type="KEGG" id="run:DR864_09315"/>
<sequence length="216" mass="24629">MLKDKKILLINVEGATRLRDYFRALQAEATMYESCTVGEVLPISVREQADFVIIEVTHENSMEIARLFAKNAPLTRIIVLTALSQAAAVVVANVQMHALLLSGCVFDEYLTCLWQISEGYFYFSEGLQRQMARKQVKTTGNLVFFDVLSSREREVLSLLCEGFTNAQIGLSLFISAETVKNHKINIMEKLHLKTNNDLLLWVGEIRKEWREHFGIK</sequence>
<keyword evidence="2" id="KW-0238">DNA-binding</keyword>
<reference evidence="5 6" key="1">
    <citation type="submission" date="2018-07" db="EMBL/GenBank/DDBJ databases">
        <title>Genome sequencing of Runella.</title>
        <authorList>
            <person name="Baek M.-G."/>
            <person name="Yi H."/>
        </authorList>
    </citation>
    <scope>NUCLEOTIDE SEQUENCE [LARGE SCALE GENOMIC DNA]</scope>
    <source>
        <strain evidence="5 6">HYN0085</strain>
    </source>
</reference>
<evidence type="ECO:0000313" key="5">
    <source>
        <dbReference type="EMBL" id="AXE17917.1"/>
    </source>
</evidence>
<dbReference type="Proteomes" id="UP000251993">
    <property type="component" value="Chromosome"/>
</dbReference>
<dbReference type="InterPro" id="IPR000792">
    <property type="entry name" value="Tscrpt_reg_LuxR_C"/>
</dbReference>
<keyword evidence="6" id="KW-1185">Reference proteome</keyword>
<dbReference type="PANTHER" id="PTHR44688">
    <property type="entry name" value="DNA-BINDING TRANSCRIPTIONAL ACTIVATOR DEVR_DOSR"/>
    <property type="match status" value="1"/>
</dbReference>
<dbReference type="RefSeq" id="WP_114066702.1">
    <property type="nucleotide sequence ID" value="NZ_CP030850.1"/>
</dbReference>
<evidence type="ECO:0000313" key="6">
    <source>
        <dbReference type="Proteomes" id="UP000251993"/>
    </source>
</evidence>
<name>A0A344TGZ6_9BACT</name>
<evidence type="ECO:0000256" key="2">
    <source>
        <dbReference type="ARBA" id="ARBA00023125"/>
    </source>
</evidence>
<gene>
    <name evidence="5" type="ORF">DR864_09315</name>
</gene>
<dbReference type="CDD" id="cd06170">
    <property type="entry name" value="LuxR_C_like"/>
    <property type="match status" value="1"/>
</dbReference>
<dbReference type="PANTHER" id="PTHR44688:SF16">
    <property type="entry name" value="DNA-BINDING TRANSCRIPTIONAL ACTIVATOR DEVR_DOSR"/>
    <property type="match status" value="1"/>
</dbReference>
<keyword evidence="3" id="KW-0804">Transcription</keyword>
<dbReference type="EMBL" id="CP030850">
    <property type="protein sequence ID" value="AXE17917.1"/>
    <property type="molecule type" value="Genomic_DNA"/>
</dbReference>
<organism evidence="5 6">
    <name type="scientific">Runella rosea</name>
    <dbReference type="NCBI Taxonomy" id="2259595"/>
    <lineage>
        <taxon>Bacteria</taxon>
        <taxon>Pseudomonadati</taxon>
        <taxon>Bacteroidota</taxon>
        <taxon>Cytophagia</taxon>
        <taxon>Cytophagales</taxon>
        <taxon>Spirosomataceae</taxon>
        <taxon>Runella</taxon>
    </lineage>
</organism>
<dbReference type="Gene3D" id="3.40.50.2300">
    <property type="match status" value="1"/>
</dbReference>
<dbReference type="PRINTS" id="PR00038">
    <property type="entry name" value="HTHLUXR"/>
</dbReference>
<dbReference type="GO" id="GO:0003677">
    <property type="term" value="F:DNA binding"/>
    <property type="evidence" value="ECO:0007669"/>
    <property type="project" value="UniProtKB-KW"/>
</dbReference>
<protein>
    <recommendedName>
        <fullName evidence="4">HTH luxR-type domain-containing protein</fullName>
    </recommendedName>
</protein>
<dbReference type="PROSITE" id="PS50043">
    <property type="entry name" value="HTH_LUXR_2"/>
    <property type="match status" value="1"/>
</dbReference>
<dbReference type="GO" id="GO:0006355">
    <property type="term" value="P:regulation of DNA-templated transcription"/>
    <property type="evidence" value="ECO:0007669"/>
    <property type="project" value="InterPro"/>
</dbReference>
<accession>A0A344TGZ6</accession>
<feature type="domain" description="HTH luxR-type" evidence="4">
    <location>
        <begin position="141"/>
        <end position="206"/>
    </location>
</feature>
<dbReference type="OrthoDB" id="9808843at2"/>
<evidence type="ECO:0000259" key="4">
    <source>
        <dbReference type="PROSITE" id="PS50043"/>
    </source>
</evidence>
<dbReference type="AlphaFoldDB" id="A0A344TGZ6"/>
<evidence type="ECO:0000256" key="1">
    <source>
        <dbReference type="ARBA" id="ARBA00023015"/>
    </source>
</evidence>
<proteinExistence type="predicted"/>
<dbReference type="SMART" id="SM00421">
    <property type="entry name" value="HTH_LUXR"/>
    <property type="match status" value="1"/>
</dbReference>
<dbReference type="SUPFAM" id="SSF46894">
    <property type="entry name" value="C-terminal effector domain of the bipartite response regulators"/>
    <property type="match status" value="1"/>
</dbReference>
<dbReference type="InterPro" id="IPR016032">
    <property type="entry name" value="Sig_transdc_resp-reg_C-effctor"/>
</dbReference>
<dbReference type="PROSITE" id="PS00622">
    <property type="entry name" value="HTH_LUXR_1"/>
    <property type="match status" value="1"/>
</dbReference>
<dbReference type="Pfam" id="PF00196">
    <property type="entry name" value="GerE"/>
    <property type="match status" value="1"/>
</dbReference>
<keyword evidence="1" id="KW-0805">Transcription regulation</keyword>
<evidence type="ECO:0000256" key="3">
    <source>
        <dbReference type="ARBA" id="ARBA00023163"/>
    </source>
</evidence>